<evidence type="ECO:0000256" key="7">
    <source>
        <dbReference type="PROSITE-ProRule" id="PRU01215"/>
    </source>
</evidence>
<dbReference type="SMART" id="SM00668">
    <property type="entry name" value="CTLH"/>
    <property type="match status" value="1"/>
</dbReference>
<evidence type="ECO:0000259" key="9">
    <source>
        <dbReference type="PROSITE" id="PS51867"/>
    </source>
</evidence>
<evidence type="ECO:0000256" key="3">
    <source>
        <dbReference type="ARBA" id="ARBA00022490"/>
    </source>
</evidence>
<dbReference type="OrthoDB" id="1933455at2759"/>
<dbReference type="GO" id="GO:0061630">
    <property type="term" value="F:ubiquitin protein ligase activity"/>
    <property type="evidence" value="ECO:0007669"/>
    <property type="project" value="InterPro"/>
</dbReference>
<evidence type="ECO:0000256" key="4">
    <source>
        <dbReference type="ARBA" id="ARBA00022723"/>
    </source>
</evidence>
<dbReference type="InterPro" id="IPR006595">
    <property type="entry name" value="CTLH_C"/>
</dbReference>
<dbReference type="EMBL" id="ML210173">
    <property type="protein sequence ID" value="TFK26593.1"/>
    <property type="molecule type" value="Genomic_DNA"/>
</dbReference>
<dbReference type="InterPro" id="IPR044063">
    <property type="entry name" value="ZF_RING_GID"/>
</dbReference>
<evidence type="ECO:0000313" key="10">
    <source>
        <dbReference type="EMBL" id="TFK26593.1"/>
    </source>
</evidence>
<dbReference type="GO" id="GO:0008270">
    <property type="term" value="F:zinc ion binding"/>
    <property type="evidence" value="ECO:0007669"/>
    <property type="project" value="UniProtKB-KW"/>
</dbReference>
<keyword evidence="5 7" id="KW-0863">Zinc-finger</keyword>
<dbReference type="SMART" id="SM00757">
    <property type="entry name" value="CRA"/>
    <property type="match status" value="1"/>
</dbReference>
<dbReference type="PANTHER" id="PTHR12170">
    <property type="entry name" value="MACROPHAGE ERYTHROBLAST ATTACHER-RELATED"/>
    <property type="match status" value="1"/>
</dbReference>
<gene>
    <name evidence="10" type="ORF">FA15DRAFT_637298</name>
</gene>
<dbReference type="GO" id="GO:0043161">
    <property type="term" value="P:proteasome-mediated ubiquitin-dependent protein catabolic process"/>
    <property type="evidence" value="ECO:0007669"/>
    <property type="project" value="InterPro"/>
</dbReference>
<dbReference type="AlphaFoldDB" id="A0A5C3L211"/>
<name>A0A5C3L211_COPMA</name>
<dbReference type="Proteomes" id="UP000307440">
    <property type="component" value="Unassembled WGS sequence"/>
</dbReference>
<dbReference type="GO" id="GO:0005634">
    <property type="term" value="C:nucleus"/>
    <property type="evidence" value="ECO:0007669"/>
    <property type="project" value="TreeGrafter"/>
</dbReference>
<dbReference type="InterPro" id="IPR013144">
    <property type="entry name" value="CRA_dom"/>
</dbReference>
<evidence type="ECO:0000256" key="5">
    <source>
        <dbReference type="ARBA" id="ARBA00022771"/>
    </source>
</evidence>
<dbReference type="Pfam" id="PF10607">
    <property type="entry name" value="CTLH"/>
    <property type="match status" value="1"/>
</dbReference>
<reference evidence="10 11" key="1">
    <citation type="journal article" date="2019" name="Nat. Ecol. Evol.">
        <title>Megaphylogeny resolves global patterns of mushroom evolution.</title>
        <authorList>
            <person name="Varga T."/>
            <person name="Krizsan K."/>
            <person name="Foldi C."/>
            <person name="Dima B."/>
            <person name="Sanchez-Garcia M."/>
            <person name="Sanchez-Ramirez S."/>
            <person name="Szollosi G.J."/>
            <person name="Szarkandi J.G."/>
            <person name="Papp V."/>
            <person name="Albert L."/>
            <person name="Andreopoulos W."/>
            <person name="Angelini C."/>
            <person name="Antonin V."/>
            <person name="Barry K.W."/>
            <person name="Bougher N.L."/>
            <person name="Buchanan P."/>
            <person name="Buyck B."/>
            <person name="Bense V."/>
            <person name="Catcheside P."/>
            <person name="Chovatia M."/>
            <person name="Cooper J."/>
            <person name="Damon W."/>
            <person name="Desjardin D."/>
            <person name="Finy P."/>
            <person name="Geml J."/>
            <person name="Haridas S."/>
            <person name="Hughes K."/>
            <person name="Justo A."/>
            <person name="Karasinski D."/>
            <person name="Kautmanova I."/>
            <person name="Kiss B."/>
            <person name="Kocsube S."/>
            <person name="Kotiranta H."/>
            <person name="LaButti K.M."/>
            <person name="Lechner B.E."/>
            <person name="Liimatainen K."/>
            <person name="Lipzen A."/>
            <person name="Lukacs Z."/>
            <person name="Mihaltcheva S."/>
            <person name="Morgado L.N."/>
            <person name="Niskanen T."/>
            <person name="Noordeloos M.E."/>
            <person name="Ohm R.A."/>
            <person name="Ortiz-Santana B."/>
            <person name="Ovrebo C."/>
            <person name="Racz N."/>
            <person name="Riley R."/>
            <person name="Savchenko A."/>
            <person name="Shiryaev A."/>
            <person name="Soop K."/>
            <person name="Spirin V."/>
            <person name="Szebenyi C."/>
            <person name="Tomsovsky M."/>
            <person name="Tulloss R.E."/>
            <person name="Uehling J."/>
            <person name="Grigoriev I.V."/>
            <person name="Vagvolgyi C."/>
            <person name="Papp T."/>
            <person name="Martin F.M."/>
            <person name="Miettinen O."/>
            <person name="Hibbett D.S."/>
            <person name="Nagy L.G."/>
        </authorList>
    </citation>
    <scope>NUCLEOTIDE SEQUENCE [LARGE SCALE GENOMIC DNA]</scope>
    <source>
        <strain evidence="10 11">CBS 121175</strain>
    </source>
</reference>
<feature type="domain" description="RING-Gid-type" evidence="9">
    <location>
        <begin position="313"/>
        <end position="391"/>
    </location>
</feature>
<keyword evidence="3" id="KW-0963">Cytoplasm</keyword>
<dbReference type="GO" id="GO:0005737">
    <property type="term" value="C:cytoplasm"/>
    <property type="evidence" value="ECO:0007669"/>
    <property type="project" value="UniProtKB-SubCell"/>
</dbReference>
<dbReference type="GO" id="GO:0034657">
    <property type="term" value="C:GID complex"/>
    <property type="evidence" value="ECO:0007669"/>
    <property type="project" value="TreeGrafter"/>
</dbReference>
<evidence type="ECO:0000256" key="1">
    <source>
        <dbReference type="ARBA" id="ARBA00004496"/>
    </source>
</evidence>
<proteinExistence type="inferred from homology"/>
<sequence>MSNKLNVEGTLLFEQPFVRVPFENYRKVFRTCQKNIERDLGNVQTTANDLATKAQNGDLDPEAYVASIDAMISRVEGLKQKITSLQETSGKPTLDVMRERLNHLATIDSSEPPTPNEFSRWADTRLDRWLVDWCLRSNKEKTAKQIAKEKGIDTLVDIELFSDIRRIEAGLARHSCSDALSWCSENKAALRKIKSTLEFELRLQEYIEICRERKFLEAMAYMKKYMSSWHETHLPQIEQASALLAFLPGTDCVRYKRLYDPSRWNKLVHSFRTAIYSLNGLPNEPLLHLALYAGLVALKLHACYDSSTKNVDCPVCDGESGNSSTPLGLGKLAEEVPFSHHSNSTIVCRISGKIMDENNPPMAFPNGLVYSREALTEMAEKDNGIVTCIRTGDRALFTDLKKVFI</sequence>
<dbReference type="STRING" id="230819.A0A5C3L211"/>
<evidence type="ECO:0000313" key="11">
    <source>
        <dbReference type="Proteomes" id="UP000307440"/>
    </source>
</evidence>
<organism evidence="10 11">
    <name type="scientific">Coprinopsis marcescibilis</name>
    <name type="common">Agaric fungus</name>
    <name type="synonym">Psathyrella marcescibilis</name>
    <dbReference type="NCBI Taxonomy" id="230819"/>
    <lineage>
        <taxon>Eukaryota</taxon>
        <taxon>Fungi</taxon>
        <taxon>Dikarya</taxon>
        <taxon>Basidiomycota</taxon>
        <taxon>Agaricomycotina</taxon>
        <taxon>Agaricomycetes</taxon>
        <taxon>Agaricomycetidae</taxon>
        <taxon>Agaricales</taxon>
        <taxon>Agaricineae</taxon>
        <taxon>Psathyrellaceae</taxon>
        <taxon>Coprinopsis</taxon>
    </lineage>
</organism>
<feature type="zinc finger region" description="RING-Gid-type" evidence="7">
    <location>
        <begin position="313"/>
        <end position="391"/>
    </location>
</feature>
<dbReference type="PROSITE" id="PS51867">
    <property type="entry name" value="ZF_RING_GID"/>
    <property type="match status" value="1"/>
</dbReference>
<protein>
    <submittedName>
        <fullName evidence="10">Macrophage erythroblast attacher isoform 1</fullName>
    </submittedName>
</protein>
<dbReference type="CDD" id="cd16659">
    <property type="entry name" value="RING-Ubox_Emp"/>
    <property type="match status" value="1"/>
</dbReference>
<evidence type="ECO:0000259" key="8">
    <source>
        <dbReference type="PROSITE" id="PS50897"/>
    </source>
</evidence>
<keyword evidence="4" id="KW-0479">Metal-binding</keyword>
<evidence type="ECO:0000256" key="2">
    <source>
        <dbReference type="ARBA" id="ARBA00010615"/>
    </source>
</evidence>
<accession>A0A5C3L211</accession>
<comment type="similarity">
    <text evidence="2">Belongs to the FYV10 family.</text>
</comment>
<feature type="domain" description="CTLH" evidence="8">
    <location>
        <begin position="161"/>
        <end position="217"/>
    </location>
</feature>
<keyword evidence="11" id="KW-1185">Reference proteome</keyword>
<dbReference type="InterPro" id="IPR024964">
    <property type="entry name" value="CTLH/CRA"/>
</dbReference>
<keyword evidence="6" id="KW-0862">Zinc</keyword>
<comment type="subcellular location">
    <subcellularLocation>
        <location evidence="1">Cytoplasm</location>
    </subcellularLocation>
</comment>
<dbReference type="PANTHER" id="PTHR12170:SF2">
    <property type="entry name" value="E3 UBIQUITIN-PROTEIN TRANSFERASE MAEA"/>
    <property type="match status" value="1"/>
</dbReference>
<evidence type="ECO:0000256" key="6">
    <source>
        <dbReference type="ARBA" id="ARBA00022833"/>
    </source>
</evidence>
<dbReference type="PROSITE" id="PS50897">
    <property type="entry name" value="CTLH"/>
    <property type="match status" value="1"/>
</dbReference>
<dbReference type="InterPro" id="IPR045098">
    <property type="entry name" value="Fyv10_fam"/>
</dbReference>